<protein>
    <submittedName>
        <fullName evidence="2">Uncharacterized protein</fullName>
    </submittedName>
</protein>
<dbReference type="EMBL" id="JAWDGP010000699">
    <property type="protein sequence ID" value="KAK3798282.1"/>
    <property type="molecule type" value="Genomic_DNA"/>
</dbReference>
<proteinExistence type="predicted"/>
<name>A0AAE1B457_9GAST</name>
<dbReference type="AlphaFoldDB" id="A0AAE1B457"/>
<accession>A0AAE1B457</accession>
<keyword evidence="3" id="KW-1185">Reference proteome</keyword>
<evidence type="ECO:0000313" key="2">
    <source>
        <dbReference type="EMBL" id="KAK3798282.1"/>
    </source>
</evidence>
<evidence type="ECO:0000313" key="3">
    <source>
        <dbReference type="Proteomes" id="UP001283361"/>
    </source>
</evidence>
<sequence length="96" mass="11445">MGTVKGQENRKAGPHKNIGNKYQVDLELKESDKDHLDKNKTEPQKETVQEQWQWNLLLSCSKSIISAYQWMDWDIKVMRMTSWNDKMYRRKATTNI</sequence>
<reference evidence="2" key="1">
    <citation type="journal article" date="2023" name="G3 (Bethesda)">
        <title>A reference genome for the long-term kleptoplast-retaining sea slug Elysia crispata morphotype clarki.</title>
        <authorList>
            <person name="Eastman K.E."/>
            <person name="Pendleton A.L."/>
            <person name="Shaikh M.A."/>
            <person name="Suttiyut T."/>
            <person name="Ogas R."/>
            <person name="Tomko P."/>
            <person name="Gavelis G."/>
            <person name="Widhalm J.R."/>
            <person name="Wisecaver J.H."/>
        </authorList>
    </citation>
    <scope>NUCLEOTIDE SEQUENCE</scope>
    <source>
        <strain evidence="2">ECLA1</strain>
    </source>
</reference>
<feature type="region of interest" description="Disordered" evidence="1">
    <location>
        <begin position="1"/>
        <end position="24"/>
    </location>
</feature>
<evidence type="ECO:0000256" key="1">
    <source>
        <dbReference type="SAM" id="MobiDB-lite"/>
    </source>
</evidence>
<organism evidence="2 3">
    <name type="scientific">Elysia crispata</name>
    <name type="common">lettuce slug</name>
    <dbReference type="NCBI Taxonomy" id="231223"/>
    <lineage>
        <taxon>Eukaryota</taxon>
        <taxon>Metazoa</taxon>
        <taxon>Spiralia</taxon>
        <taxon>Lophotrochozoa</taxon>
        <taxon>Mollusca</taxon>
        <taxon>Gastropoda</taxon>
        <taxon>Heterobranchia</taxon>
        <taxon>Euthyneura</taxon>
        <taxon>Panpulmonata</taxon>
        <taxon>Sacoglossa</taxon>
        <taxon>Placobranchoidea</taxon>
        <taxon>Plakobranchidae</taxon>
        <taxon>Elysia</taxon>
    </lineage>
</organism>
<dbReference type="Proteomes" id="UP001283361">
    <property type="component" value="Unassembled WGS sequence"/>
</dbReference>
<comment type="caution">
    <text evidence="2">The sequence shown here is derived from an EMBL/GenBank/DDBJ whole genome shotgun (WGS) entry which is preliminary data.</text>
</comment>
<gene>
    <name evidence="2" type="ORF">RRG08_007763</name>
</gene>